<dbReference type="AlphaFoldDB" id="A0AAP5Q7X3"/>
<evidence type="ECO:0000313" key="5">
    <source>
        <dbReference type="Proteomes" id="UP001246473"/>
    </source>
</evidence>
<gene>
    <name evidence="2" type="ORF">OI25_5631</name>
    <name evidence="3" type="ORF">ParKJ_15105</name>
</gene>
<protein>
    <submittedName>
        <fullName evidence="2">Membrane protein</fullName>
    </submittedName>
</protein>
<keyword evidence="1" id="KW-1133">Transmembrane helix</keyword>
<dbReference type="Proteomes" id="UP001246473">
    <property type="component" value="Unassembled WGS sequence"/>
</dbReference>
<feature type="transmembrane region" description="Helical" evidence="1">
    <location>
        <begin position="12"/>
        <end position="29"/>
    </location>
</feature>
<evidence type="ECO:0000313" key="3">
    <source>
        <dbReference type="EMBL" id="MDT8838743.1"/>
    </source>
</evidence>
<feature type="transmembrane region" description="Helical" evidence="1">
    <location>
        <begin position="35"/>
        <end position="53"/>
    </location>
</feature>
<reference evidence="2 4" key="1">
    <citation type="journal article" date="2015" name="Genome Announc.">
        <title>Complete genome sequences for 59 burkholderia isolates, both pathogenic and near neighbor.</title>
        <authorList>
            <person name="Johnson S.L."/>
            <person name="Bishop-Lilly K.A."/>
            <person name="Ladner J.T."/>
            <person name="Daligault H.E."/>
            <person name="Davenport K.W."/>
            <person name="Jaissle J."/>
            <person name="Frey K.G."/>
            <person name="Koroleva G.I."/>
            <person name="Bruce D.C."/>
            <person name="Coyne S.R."/>
            <person name="Broomall S.M."/>
            <person name="Li P.E."/>
            <person name="Teshima H."/>
            <person name="Gibbons H.S."/>
            <person name="Palacios G.F."/>
            <person name="Rosenzweig C.N."/>
            <person name="Redden C.L."/>
            <person name="Xu Y."/>
            <person name="Minogue T.D."/>
            <person name="Chain P.S."/>
        </authorList>
    </citation>
    <scope>NUCLEOTIDE SEQUENCE [LARGE SCALE GENOMIC DNA]</scope>
    <source>
        <strain evidence="2 4">ATCC BAA-463</strain>
    </source>
</reference>
<keyword evidence="1" id="KW-0472">Membrane</keyword>
<dbReference type="RefSeq" id="WP_046572183.1">
    <property type="nucleotide sequence ID" value="NZ_CP010027.1"/>
</dbReference>
<dbReference type="EMBL" id="JANSLM010000004">
    <property type="protein sequence ID" value="MDT8838743.1"/>
    <property type="molecule type" value="Genomic_DNA"/>
</dbReference>
<dbReference type="KEGG" id="bfn:OI25_5631"/>
<accession>A0AAP5Q7X3</accession>
<sequence>MTRTLRKMGFSLYILQAIGILGVLISLAHHRVAEILIFGLLTGLSGVLVNRIVRRNPGVLQRSGFITRIHTLFLWCVIGCIALLLIGPPLLQVLNQHH</sequence>
<name>A0AAP5Q7X3_9BURK</name>
<dbReference type="EMBL" id="CP010027">
    <property type="protein sequence ID" value="AJZ62086.1"/>
    <property type="molecule type" value="Genomic_DNA"/>
</dbReference>
<evidence type="ECO:0000313" key="2">
    <source>
        <dbReference type="EMBL" id="AJZ62086.1"/>
    </source>
</evidence>
<evidence type="ECO:0000313" key="4">
    <source>
        <dbReference type="Proteomes" id="UP000032614"/>
    </source>
</evidence>
<feature type="transmembrane region" description="Helical" evidence="1">
    <location>
        <begin position="65"/>
        <end position="86"/>
    </location>
</feature>
<keyword evidence="1" id="KW-0812">Transmembrane</keyword>
<dbReference type="Proteomes" id="UP000032614">
    <property type="component" value="Chromosome 2"/>
</dbReference>
<dbReference type="GeneID" id="66519458"/>
<proteinExistence type="predicted"/>
<evidence type="ECO:0000256" key="1">
    <source>
        <dbReference type="SAM" id="Phobius"/>
    </source>
</evidence>
<organism evidence="3 5">
    <name type="scientific">Paraburkholderia fungorum</name>
    <dbReference type="NCBI Taxonomy" id="134537"/>
    <lineage>
        <taxon>Bacteria</taxon>
        <taxon>Pseudomonadati</taxon>
        <taxon>Pseudomonadota</taxon>
        <taxon>Betaproteobacteria</taxon>
        <taxon>Burkholderiales</taxon>
        <taxon>Burkholderiaceae</taxon>
        <taxon>Paraburkholderia</taxon>
    </lineage>
</organism>
<reference evidence="3" key="2">
    <citation type="submission" date="2022-08" db="EMBL/GenBank/DDBJ databases">
        <authorList>
            <person name="Kim S.-J."/>
        </authorList>
    </citation>
    <scope>NUCLEOTIDE SEQUENCE</scope>
    <source>
        <strain evidence="3">KJ</strain>
    </source>
</reference>